<feature type="transmembrane region" description="Helical" evidence="6">
    <location>
        <begin position="119"/>
        <end position="139"/>
    </location>
</feature>
<dbReference type="CDD" id="cd16914">
    <property type="entry name" value="EcfT"/>
    <property type="match status" value="1"/>
</dbReference>
<proteinExistence type="predicted"/>
<dbReference type="InterPro" id="IPR051611">
    <property type="entry name" value="ECF_transporter_component"/>
</dbReference>
<evidence type="ECO:0000256" key="6">
    <source>
        <dbReference type="SAM" id="Phobius"/>
    </source>
</evidence>
<reference evidence="8" key="1">
    <citation type="journal article" date="2019" name="Int. J. Syst. Evol. Microbiol.">
        <title>The Global Catalogue of Microorganisms (GCM) 10K type strain sequencing project: providing services to taxonomists for standard genome sequencing and annotation.</title>
        <authorList>
            <consortium name="The Broad Institute Genomics Platform"/>
            <consortium name="The Broad Institute Genome Sequencing Center for Infectious Disease"/>
            <person name="Wu L."/>
            <person name="Ma J."/>
        </authorList>
    </citation>
    <scope>NUCLEOTIDE SEQUENCE [LARGE SCALE GENOMIC DNA]</scope>
    <source>
        <strain evidence="8">NCAIM B.02333</strain>
    </source>
</reference>
<dbReference type="PANTHER" id="PTHR34857:SF2">
    <property type="entry name" value="SLL0384 PROTEIN"/>
    <property type="match status" value="1"/>
</dbReference>
<dbReference type="InterPro" id="IPR012809">
    <property type="entry name" value="ECF_CbiQ"/>
</dbReference>
<feature type="transmembrane region" description="Helical" evidence="6">
    <location>
        <begin position="81"/>
        <end position="99"/>
    </location>
</feature>
<dbReference type="PANTHER" id="PTHR34857">
    <property type="entry name" value="SLL0384 PROTEIN"/>
    <property type="match status" value="1"/>
</dbReference>
<evidence type="ECO:0000256" key="5">
    <source>
        <dbReference type="ARBA" id="ARBA00023136"/>
    </source>
</evidence>
<dbReference type="Pfam" id="PF02361">
    <property type="entry name" value="CbiQ"/>
    <property type="match status" value="1"/>
</dbReference>
<sequence>MGAGHAHGASSRSVSDGLYLHGHTPLHRLPAEVKIVGLLAFVVTVVATPREQAWAFGVYALLLVGLLVLTRVPARTVLRRMLIEVPFLVFAVLLPFVALGERVDVLGLSLSVDGLLGGFNILAKGSLGVVAAILLSATTTPRDLVVGLQRLRVPGLFVTILSFMVRYLDVVVDDMRRMALARAARGFQARHLGHVPVVAKAAGALFIRSYERGERVHLAMVSRGFTGTMPQLGAPASRPGQWAALAGAWSVVAAVAVAAVVAGEQTAWLVVAG</sequence>
<feature type="transmembrane region" description="Helical" evidence="6">
    <location>
        <begin position="53"/>
        <end position="69"/>
    </location>
</feature>
<protein>
    <submittedName>
        <fullName evidence="7">Cobalt ECF transporter T component CbiQ</fullName>
    </submittedName>
</protein>
<evidence type="ECO:0000256" key="1">
    <source>
        <dbReference type="ARBA" id="ARBA00004651"/>
    </source>
</evidence>
<comment type="caution">
    <text evidence="7">The sequence shown here is derived from an EMBL/GenBank/DDBJ whole genome shotgun (WGS) entry which is preliminary data.</text>
</comment>
<keyword evidence="8" id="KW-1185">Reference proteome</keyword>
<dbReference type="NCBIfam" id="TIGR02454">
    <property type="entry name" value="ECF_T_CbiQ"/>
    <property type="match status" value="1"/>
</dbReference>
<evidence type="ECO:0000256" key="2">
    <source>
        <dbReference type="ARBA" id="ARBA00022475"/>
    </source>
</evidence>
<comment type="subcellular location">
    <subcellularLocation>
        <location evidence="1">Cell membrane</location>
        <topology evidence="1">Multi-pass membrane protein</topology>
    </subcellularLocation>
</comment>
<evidence type="ECO:0000313" key="7">
    <source>
        <dbReference type="EMBL" id="MFC3690027.1"/>
    </source>
</evidence>
<keyword evidence="5 6" id="KW-0472">Membrane</keyword>
<evidence type="ECO:0000256" key="4">
    <source>
        <dbReference type="ARBA" id="ARBA00022989"/>
    </source>
</evidence>
<gene>
    <name evidence="7" type="primary">cbiQ</name>
    <name evidence="7" type="ORF">ACFOLH_16895</name>
</gene>
<dbReference type="RefSeq" id="WP_340294151.1">
    <property type="nucleotide sequence ID" value="NZ_JBBEOI010000141.1"/>
</dbReference>
<name>A0ABV7WLZ9_9MICO</name>
<keyword evidence="2" id="KW-1003">Cell membrane</keyword>
<keyword evidence="3 6" id="KW-0812">Transmembrane</keyword>
<feature type="transmembrane region" description="Helical" evidence="6">
    <location>
        <begin position="242"/>
        <end position="262"/>
    </location>
</feature>
<dbReference type="EMBL" id="JBHRWW010000015">
    <property type="protein sequence ID" value="MFC3690027.1"/>
    <property type="molecule type" value="Genomic_DNA"/>
</dbReference>
<evidence type="ECO:0000313" key="8">
    <source>
        <dbReference type="Proteomes" id="UP001595685"/>
    </source>
</evidence>
<dbReference type="Proteomes" id="UP001595685">
    <property type="component" value="Unassembled WGS sequence"/>
</dbReference>
<organism evidence="7 8">
    <name type="scientific">Aquipuribacter hungaricus</name>
    <dbReference type="NCBI Taxonomy" id="545624"/>
    <lineage>
        <taxon>Bacteria</taxon>
        <taxon>Bacillati</taxon>
        <taxon>Actinomycetota</taxon>
        <taxon>Actinomycetes</taxon>
        <taxon>Micrococcales</taxon>
        <taxon>Intrasporangiaceae</taxon>
        <taxon>Aquipuribacter</taxon>
    </lineage>
</organism>
<dbReference type="InterPro" id="IPR003339">
    <property type="entry name" value="ABC/ECF_trnsptr_transmembrane"/>
</dbReference>
<evidence type="ECO:0000256" key="3">
    <source>
        <dbReference type="ARBA" id="ARBA00022692"/>
    </source>
</evidence>
<keyword evidence="4 6" id="KW-1133">Transmembrane helix</keyword>
<feature type="transmembrane region" description="Helical" evidence="6">
    <location>
        <begin position="151"/>
        <end position="168"/>
    </location>
</feature>
<accession>A0ABV7WLZ9</accession>